<keyword evidence="5 11" id="KW-0863">Zinc-finger</keyword>
<name>A0A4Y9ZDB7_9AGAM</name>
<proteinExistence type="inferred from homology"/>
<dbReference type="GO" id="GO:0005634">
    <property type="term" value="C:nucleus"/>
    <property type="evidence" value="ECO:0007669"/>
    <property type="project" value="UniProtKB-SubCell"/>
</dbReference>
<gene>
    <name evidence="14" type="ORF">EVG20_g1154</name>
</gene>
<evidence type="ECO:0000313" key="14">
    <source>
        <dbReference type="EMBL" id="TFY71853.1"/>
    </source>
</evidence>
<keyword evidence="7" id="KW-0805">Transcription regulation</keyword>
<evidence type="ECO:0000256" key="5">
    <source>
        <dbReference type="ARBA" id="ARBA00022771"/>
    </source>
</evidence>
<dbReference type="GO" id="GO:0008270">
    <property type="term" value="F:zinc ion binding"/>
    <property type="evidence" value="ECO:0007669"/>
    <property type="project" value="UniProtKB-KW"/>
</dbReference>
<dbReference type="Gene3D" id="3.30.160.60">
    <property type="entry name" value="Classic Zinc Finger"/>
    <property type="match status" value="2"/>
</dbReference>
<comment type="caution">
    <text evidence="14">The sequence shown here is derived from an EMBL/GenBank/DDBJ whole genome shotgun (WGS) entry which is preliminary data.</text>
</comment>
<keyword evidence="10" id="KW-0539">Nucleus</keyword>
<keyword evidence="8" id="KW-0238">DNA-binding</keyword>
<keyword evidence="3" id="KW-0479">Metal-binding</keyword>
<dbReference type="InterPro" id="IPR036236">
    <property type="entry name" value="Znf_C2H2_sf"/>
</dbReference>
<sequence>MLSKKSLERRVRSAEASWHDRHFDHPRALITSESPTDVARYRSIRRYLYIPPPTPPLSFLPPSSCKMVLDHYPHSAEEPSQAEFFGSTEPIPRPTPDAFDIDVDNSLTDQELSHPFHNTLFPPGPYDLRAQFFDGLPGPTIFSESSYDEAAASYEPSLDLSSVYGSNVSEANLLAEFAQMAMMGQYTGDLHAQNNLDCYEISPQSSPVFPPTPAPQSQYSDFSIMSMDQQPAFDVPQTGALQDLCTPSKATDPCKVHVCPICGAASARSNNCKVHMLTHTGEKPFACPDCGKRFTRRHDMKRHWKPRHGGACRGFSKKAIIGIRKAINPRRRKGRNEGSGASGSHDVD</sequence>
<evidence type="ECO:0000256" key="1">
    <source>
        <dbReference type="ARBA" id="ARBA00004123"/>
    </source>
</evidence>
<protein>
    <recommendedName>
        <fullName evidence="13">C2H2-type domain-containing protein</fullName>
    </recommendedName>
</protein>
<dbReference type="Pfam" id="PF00096">
    <property type="entry name" value="zf-C2H2"/>
    <property type="match status" value="1"/>
</dbReference>
<dbReference type="SMART" id="SM00355">
    <property type="entry name" value="ZnF_C2H2"/>
    <property type="match status" value="2"/>
</dbReference>
<dbReference type="AlphaFoldDB" id="A0A4Y9ZDB7"/>
<dbReference type="PROSITE" id="PS00028">
    <property type="entry name" value="ZINC_FINGER_C2H2_1"/>
    <property type="match status" value="1"/>
</dbReference>
<feature type="domain" description="C2H2-type" evidence="13">
    <location>
        <begin position="257"/>
        <end position="284"/>
    </location>
</feature>
<comment type="subcellular location">
    <subcellularLocation>
        <location evidence="1">Nucleus</location>
    </subcellularLocation>
</comment>
<keyword evidence="9" id="KW-0804">Transcription</keyword>
<dbReference type="EMBL" id="SEOQ01000034">
    <property type="protein sequence ID" value="TFY71853.1"/>
    <property type="molecule type" value="Genomic_DNA"/>
</dbReference>
<dbReference type="SUPFAM" id="SSF57667">
    <property type="entry name" value="beta-beta-alpha zinc fingers"/>
    <property type="match status" value="1"/>
</dbReference>
<keyword evidence="6" id="KW-0862">Zinc</keyword>
<dbReference type="PROSITE" id="PS50157">
    <property type="entry name" value="ZINC_FINGER_C2H2_2"/>
    <property type="match status" value="2"/>
</dbReference>
<keyword evidence="15" id="KW-1185">Reference proteome</keyword>
<evidence type="ECO:0000256" key="7">
    <source>
        <dbReference type="ARBA" id="ARBA00023015"/>
    </source>
</evidence>
<evidence type="ECO:0000256" key="3">
    <source>
        <dbReference type="ARBA" id="ARBA00022723"/>
    </source>
</evidence>
<evidence type="ECO:0000256" key="4">
    <source>
        <dbReference type="ARBA" id="ARBA00022737"/>
    </source>
</evidence>
<dbReference type="GO" id="GO:0000981">
    <property type="term" value="F:DNA-binding transcription factor activity, RNA polymerase II-specific"/>
    <property type="evidence" value="ECO:0007669"/>
    <property type="project" value="TreeGrafter"/>
</dbReference>
<evidence type="ECO:0000256" key="8">
    <source>
        <dbReference type="ARBA" id="ARBA00023125"/>
    </source>
</evidence>
<organism evidence="14 15">
    <name type="scientific">Dentipellis fragilis</name>
    <dbReference type="NCBI Taxonomy" id="205917"/>
    <lineage>
        <taxon>Eukaryota</taxon>
        <taxon>Fungi</taxon>
        <taxon>Dikarya</taxon>
        <taxon>Basidiomycota</taxon>
        <taxon>Agaricomycotina</taxon>
        <taxon>Agaricomycetes</taxon>
        <taxon>Russulales</taxon>
        <taxon>Hericiaceae</taxon>
        <taxon>Dentipellis</taxon>
    </lineage>
</organism>
<evidence type="ECO:0000313" key="15">
    <source>
        <dbReference type="Proteomes" id="UP000298327"/>
    </source>
</evidence>
<evidence type="ECO:0000256" key="6">
    <source>
        <dbReference type="ARBA" id="ARBA00022833"/>
    </source>
</evidence>
<evidence type="ECO:0000256" key="2">
    <source>
        <dbReference type="ARBA" id="ARBA00006991"/>
    </source>
</evidence>
<dbReference type="PANTHER" id="PTHR24408">
    <property type="entry name" value="ZINC FINGER PROTEIN"/>
    <property type="match status" value="1"/>
</dbReference>
<dbReference type="Proteomes" id="UP000298327">
    <property type="component" value="Unassembled WGS sequence"/>
</dbReference>
<evidence type="ECO:0000259" key="13">
    <source>
        <dbReference type="PROSITE" id="PS50157"/>
    </source>
</evidence>
<feature type="domain" description="C2H2-type" evidence="13">
    <location>
        <begin position="285"/>
        <end position="310"/>
    </location>
</feature>
<feature type="region of interest" description="Disordered" evidence="12">
    <location>
        <begin position="324"/>
        <end position="348"/>
    </location>
</feature>
<evidence type="ECO:0000256" key="11">
    <source>
        <dbReference type="PROSITE-ProRule" id="PRU00042"/>
    </source>
</evidence>
<dbReference type="FunFam" id="3.30.160.60:FF:000185">
    <property type="entry name" value="zinc finger protein 319"/>
    <property type="match status" value="1"/>
</dbReference>
<evidence type="ECO:0000256" key="10">
    <source>
        <dbReference type="ARBA" id="ARBA00023242"/>
    </source>
</evidence>
<dbReference type="InterPro" id="IPR013087">
    <property type="entry name" value="Znf_C2H2_type"/>
</dbReference>
<dbReference type="GO" id="GO:0043565">
    <property type="term" value="F:sequence-specific DNA binding"/>
    <property type="evidence" value="ECO:0007669"/>
    <property type="project" value="TreeGrafter"/>
</dbReference>
<evidence type="ECO:0000256" key="12">
    <source>
        <dbReference type="SAM" id="MobiDB-lite"/>
    </source>
</evidence>
<evidence type="ECO:0000256" key="9">
    <source>
        <dbReference type="ARBA" id="ARBA00023163"/>
    </source>
</evidence>
<dbReference type="PANTHER" id="PTHR24408:SF58">
    <property type="entry name" value="TRANSCRIPTION FACTOR (TFIIIA), PUTATIVE (AFU_ORTHOLOGUE AFUA_1G05150)-RELATED"/>
    <property type="match status" value="1"/>
</dbReference>
<accession>A0A4Y9ZDB7</accession>
<reference evidence="14 15" key="1">
    <citation type="submission" date="2019-02" db="EMBL/GenBank/DDBJ databases">
        <title>Genome sequencing of the rare red list fungi Dentipellis fragilis.</title>
        <authorList>
            <person name="Buettner E."/>
            <person name="Kellner H."/>
        </authorList>
    </citation>
    <scope>NUCLEOTIDE SEQUENCE [LARGE SCALE GENOMIC DNA]</scope>
    <source>
        <strain evidence="14 15">DSM 105465</strain>
    </source>
</reference>
<comment type="similarity">
    <text evidence="2">Belongs to the krueppel C2H2-type zinc-finger protein family.</text>
</comment>
<keyword evidence="4" id="KW-0677">Repeat</keyword>
<dbReference type="OrthoDB" id="6077919at2759"/>